<proteinExistence type="predicted"/>
<evidence type="ECO:0000313" key="2">
    <source>
        <dbReference type="EMBL" id="GIQ91143.1"/>
    </source>
</evidence>
<protein>
    <submittedName>
        <fullName evidence="2">Uncharacterized protein</fullName>
    </submittedName>
</protein>
<dbReference type="Proteomes" id="UP000265618">
    <property type="component" value="Unassembled WGS sequence"/>
</dbReference>
<accession>A0A9K3D8J2</accession>
<sequence length="100" mass="11090">AQRADQDDLADALVDMTRQLAETATEQGGMIAASNEQLGATLDRTRDTNHMVKRATKSVVQTRQAVRKNRTCTYFLVNVVLLAANVAIFTKDYWYPLGGE</sequence>
<feature type="non-terminal residue" evidence="2">
    <location>
        <position position="1"/>
    </location>
</feature>
<evidence type="ECO:0000313" key="3">
    <source>
        <dbReference type="Proteomes" id="UP000265618"/>
    </source>
</evidence>
<keyword evidence="1" id="KW-0472">Membrane</keyword>
<keyword evidence="1" id="KW-1133">Transmembrane helix</keyword>
<reference evidence="2 3" key="1">
    <citation type="journal article" date="2018" name="PLoS ONE">
        <title>The draft genome of Kipferlia bialata reveals reductive genome evolution in fornicate parasites.</title>
        <authorList>
            <person name="Tanifuji G."/>
            <person name="Takabayashi S."/>
            <person name="Kume K."/>
            <person name="Takagi M."/>
            <person name="Nakayama T."/>
            <person name="Kamikawa R."/>
            <person name="Inagaki Y."/>
            <person name="Hashimoto T."/>
        </authorList>
    </citation>
    <scope>NUCLEOTIDE SEQUENCE [LARGE SCALE GENOMIC DNA]</scope>
    <source>
        <strain evidence="2">NY0173</strain>
    </source>
</reference>
<evidence type="ECO:0000256" key="1">
    <source>
        <dbReference type="SAM" id="Phobius"/>
    </source>
</evidence>
<organism evidence="2 3">
    <name type="scientific">Kipferlia bialata</name>
    <dbReference type="NCBI Taxonomy" id="797122"/>
    <lineage>
        <taxon>Eukaryota</taxon>
        <taxon>Metamonada</taxon>
        <taxon>Carpediemonas-like organisms</taxon>
        <taxon>Kipferlia</taxon>
    </lineage>
</organism>
<dbReference type="EMBL" id="BDIP01007227">
    <property type="protein sequence ID" value="GIQ91143.1"/>
    <property type="molecule type" value="Genomic_DNA"/>
</dbReference>
<gene>
    <name evidence="2" type="ORF">KIPB_014262</name>
</gene>
<comment type="caution">
    <text evidence="2">The sequence shown here is derived from an EMBL/GenBank/DDBJ whole genome shotgun (WGS) entry which is preliminary data.</text>
</comment>
<feature type="transmembrane region" description="Helical" evidence="1">
    <location>
        <begin position="72"/>
        <end position="90"/>
    </location>
</feature>
<name>A0A9K3D8J2_9EUKA</name>
<keyword evidence="1" id="KW-0812">Transmembrane</keyword>
<keyword evidence="3" id="KW-1185">Reference proteome</keyword>
<dbReference type="AlphaFoldDB" id="A0A9K3D8J2"/>